<protein>
    <submittedName>
        <fullName evidence="1">Uncharacterized protein</fullName>
    </submittedName>
</protein>
<keyword evidence="2" id="KW-1185">Reference proteome</keyword>
<accession>A0A067WGN1</accession>
<evidence type="ECO:0000313" key="2">
    <source>
        <dbReference type="Proteomes" id="UP000027015"/>
    </source>
</evidence>
<comment type="caution">
    <text evidence="1">The sequence shown here is derived from an EMBL/GenBank/DDBJ whole genome shotgun (WGS) entry which is preliminary data.</text>
</comment>
<proteinExistence type="predicted"/>
<dbReference type="AlphaFoldDB" id="A0A067WGN1"/>
<sequence length="82" mass="9587">MWSLKVEEEFNDCSENLEKVSKASRSKRLSERASKAVQARWEKHKKDVCDDAKAPENRENFAKNDAKVVKYDAYDMLKDAYI</sequence>
<reference evidence="1 2" key="1">
    <citation type="submission" date="2012-04" db="EMBL/GenBank/DDBJ databases">
        <title>The Genome Sequence of Bartonella koehlerae C-29.</title>
        <authorList>
            <consortium name="The Broad Institute Genome Sequencing Platform"/>
            <consortium name="The Broad Institute Genome Sequencing Center for Infectious Disease"/>
            <person name="Feldgarden M."/>
            <person name="Kirby J."/>
            <person name="Kosoy M."/>
            <person name="Birtles R."/>
            <person name="Probert W.S."/>
            <person name="Chiaraviglio L."/>
            <person name="Walker B."/>
            <person name="Young S.K."/>
            <person name="Zeng Q."/>
            <person name="Gargeya S."/>
            <person name="Fitzgerald M."/>
            <person name="Haas B."/>
            <person name="Abouelleil A."/>
            <person name="Alvarado L."/>
            <person name="Arachchi H.M."/>
            <person name="Berlin A.M."/>
            <person name="Chapman S.B."/>
            <person name="Goldberg J."/>
            <person name="Griggs A."/>
            <person name="Gujja S."/>
            <person name="Hansen M."/>
            <person name="Howarth C."/>
            <person name="Imamovic A."/>
            <person name="Larimer J."/>
            <person name="McCowen C."/>
            <person name="Montmayeur A."/>
            <person name="Murphy C."/>
            <person name="Neiman D."/>
            <person name="Pearson M."/>
            <person name="Priest M."/>
            <person name="Roberts A."/>
            <person name="Saif S."/>
            <person name="Shea T."/>
            <person name="Sisk P."/>
            <person name="Sykes S."/>
            <person name="Wortman J."/>
            <person name="Nusbaum C."/>
            <person name="Birren B."/>
        </authorList>
    </citation>
    <scope>NUCLEOTIDE SEQUENCE [LARGE SCALE GENOMIC DNA]</scope>
    <source>
        <strain evidence="1 2">C-29</strain>
    </source>
</reference>
<dbReference type="Proteomes" id="UP000027015">
    <property type="component" value="Unassembled WGS sequence"/>
</dbReference>
<dbReference type="OrthoDB" id="7597389at2"/>
<organism evidence="1 2">
    <name type="scientific">Bartonella koehlerae C-29</name>
    <dbReference type="NCBI Taxonomy" id="1134510"/>
    <lineage>
        <taxon>Bacteria</taxon>
        <taxon>Pseudomonadati</taxon>
        <taxon>Pseudomonadota</taxon>
        <taxon>Alphaproteobacteria</taxon>
        <taxon>Hyphomicrobiales</taxon>
        <taxon>Bartonellaceae</taxon>
        <taxon>Bartonella</taxon>
    </lineage>
</organism>
<dbReference type="RefSeq" id="WP_051665524.1">
    <property type="nucleotide sequence ID" value="NZ_CADEAH010000002.1"/>
</dbReference>
<gene>
    <name evidence="1" type="ORF">O9A_00188</name>
</gene>
<dbReference type="HOGENOM" id="CLU_2551440_0_0_5"/>
<dbReference type="PATRIC" id="fig|1134510.3.peg.245"/>
<name>A0A067WGN1_9HYPH</name>
<evidence type="ECO:0000313" key="1">
    <source>
        <dbReference type="EMBL" id="KEC55963.1"/>
    </source>
</evidence>
<dbReference type="EMBL" id="AHPL01000003">
    <property type="protein sequence ID" value="KEC55963.1"/>
    <property type="molecule type" value="Genomic_DNA"/>
</dbReference>